<protein>
    <submittedName>
        <fullName evidence="1">Uncharacterized protein</fullName>
    </submittedName>
</protein>
<proteinExistence type="predicted"/>
<evidence type="ECO:0000313" key="1">
    <source>
        <dbReference type="EMBL" id="JAH60639.1"/>
    </source>
</evidence>
<dbReference type="AlphaFoldDB" id="A0A0E9U3Z5"/>
<reference evidence="1" key="2">
    <citation type="journal article" date="2015" name="Fish Shellfish Immunol.">
        <title>Early steps in the European eel (Anguilla anguilla)-Vibrio vulnificus interaction in the gills: Role of the RtxA13 toxin.</title>
        <authorList>
            <person name="Callol A."/>
            <person name="Pajuelo D."/>
            <person name="Ebbesson L."/>
            <person name="Teles M."/>
            <person name="MacKenzie S."/>
            <person name="Amaro C."/>
        </authorList>
    </citation>
    <scope>NUCLEOTIDE SEQUENCE</scope>
</reference>
<reference evidence="1" key="1">
    <citation type="submission" date="2014-11" db="EMBL/GenBank/DDBJ databases">
        <authorList>
            <person name="Amaro Gonzalez C."/>
        </authorList>
    </citation>
    <scope>NUCLEOTIDE SEQUENCE</scope>
</reference>
<sequence>MRGHFFLSSNKIRVEQNKHLYQYPKYDYYTPAL</sequence>
<dbReference type="EMBL" id="GBXM01047938">
    <property type="protein sequence ID" value="JAH60639.1"/>
    <property type="molecule type" value="Transcribed_RNA"/>
</dbReference>
<accession>A0A0E9U3Z5</accession>
<organism evidence="1">
    <name type="scientific">Anguilla anguilla</name>
    <name type="common">European freshwater eel</name>
    <name type="synonym">Muraena anguilla</name>
    <dbReference type="NCBI Taxonomy" id="7936"/>
    <lineage>
        <taxon>Eukaryota</taxon>
        <taxon>Metazoa</taxon>
        <taxon>Chordata</taxon>
        <taxon>Craniata</taxon>
        <taxon>Vertebrata</taxon>
        <taxon>Euteleostomi</taxon>
        <taxon>Actinopterygii</taxon>
        <taxon>Neopterygii</taxon>
        <taxon>Teleostei</taxon>
        <taxon>Anguilliformes</taxon>
        <taxon>Anguillidae</taxon>
        <taxon>Anguilla</taxon>
    </lineage>
</organism>
<name>A0A0E9U3Z5_ANGAN</name>